<evidence type="ECO:0000313" key="1">
    <source>
        <dbReference type="EMBL" id="NUB19895.1"/>
    </source>
</evidence>
<organism evidence="1 2">
    <name type="scientific">Azospirillum formosense</name>
    <dbReference type="NCBI Taxonomy" id="861533"/>
    <lineage>
        <taxon>Bacteria</taxon>
        <taxon>Pseudomonadati</taxon>
        <taxon>Pseudomonadota</taxon>
        <taxon>Alphaproteobacteria</taxon>
        <taxon>Rhodospirillales</taxon>
        <taxon>Azospirillaceae</taxon>
        <taxon>Azospirillum</taxon>
    </lineage>
</organism>
<dbReference type="EMBL" id="WHOR01000071">
    <property type="protein sequence ID" value="NUB19895.1"/>
    <property type="molecule type" value="Genomic_DNA"/>
</dbReference>
<gene>
    <name evidence="1" type="ORF">GBZ26_11795</name>
</gene>
<evidence type="ECO:0000313" key="2">
    <source>
        <dbReference type="Proteomes" id="UP000639419"/>
    </source>
</evidence>
<accession>A0ABX2L085</accession>
<name>A0ABX2L085_9PROT</name>
<sequence length="159" mass="17188">MTDNGEPTRITPDDLFALEAWAPDHYKPVFHAIRQANLLALFVTYGAGQPEPGREVAGQPMLAILGDDRGTDGSRGPGAFHRKTLKWIGRRAGTVFIYSGGANPAHYMLAVTLALLRPGNPAMLIETTMRHHGDWLAWAEKHAPGALIMNITPPDAGNA</sequence>
<dbReference type="RefSeq" id="WP_174439014.1">
    <property type="nucleotide sequence ID" value="NZ_BAABCC010000032.1"/>
</dbReference>
<keyword evidence="2" id="KW-1185">Reference proteome</keyword>
<proteinExistence type="predicted"/>
<comment type="caution">
    <text evidence="1">The sequence shown here is derived from an EMBL/GenBank/DDBJ whole genome shotgun (WGS) entry which is preliminary data.</text>
</comment>
<reference evidence="1 2" key="1">
    <citation type="submission" date="2019-10" db="EMBL/GenBank/DDBJ databases">
        <title>Genome sequence of Azospirillum formosense CC-Nfb-7.</title>
        <authorList>
            <person name="Ambrosini A."/>
            <person name="Sant'Anna F.H."/>
            <person name="Cassan F.D."/>
            <person name="Souza E.M."/>
            <person name="Passaglia L.M.P."/>
        </authorList>
    </citation>
    <scope>NUCLEOTIDE SEQUENCE [LARGE SCALE GENOMIC DNA]</scope>
    <source>
        <strain evidence="1 2">CC-NFb-7</strain>
    </source>
</reference>
<dbReference type="Proteomes" id="UP000639419">
    <property type="component" value="Unassembled WGS sequence"/>
</dbReference>
<protein>
    <submittedName>
        <fullName evidence="1">Uncharacterized protein</fullName>
    </submittedName>
</protein>